<name>A0A9P6LXR4_MORAP</name>
<organism evidence="1 2">
    <name type="scientific">Mortierella alpina</name>
    <name type="common">Oleaginous fungus</name>
    <name type="synonym">Mortierella renispora</name>
    <dbReference type="NCBI Taxonomy" id="64518"/>
    <lineage>
        <taxon>Eukaryota</taxon>
        <taxon>Fungi</taxon>
        <taxon>Fungi incertae sedis</taxon>
        <taxon>Mucoromycota</taxon>
        <taxon>Mortierellomycotina</taxon>
        <taxon>Mortierellomycetes</taxon>
        <taxon>Mortierellales</taxon>
        <taxon>Mortierellaceae</taxon>
        <taxon>Mortierella</taxon>
    </lineage>
</organism>
<proteinExistence type="predicted"/>
<reference evidence="1" key="1">
    <citation type="journal article" date="2020" name="Fungal Divers.">
        <title>Resolving the Mortierellaceae phylogeny through synthesis of multi-gene phylogenetics and phylogenomics.</title>
        <authorList>
            <person name="Vandepol N."/>
            <person name="Liber J."/>
            <person name="Desiro A."/>
            <person name="Na H."/>
            <person name="Kennedy M."/>
            <person name="Barry K."/>
            <person name="Grigoriev I.V."/>
            <person name="Miller A.N."/>
            <person name="O'Donnell K."/>
            <person name="Stajich J.E."/>
            <person name="Bonito G."/>
        </authorList>
    </citation>
    <scope>NUCLEOTIDE SEQUENCE</scope>
    <source>
        <strain evidence="1">CK1249</strain>
    </source>
</reference>
<dbReference type="AlphaFoldDB" id="A0A9P6LXR4"/>
<dbReference type="EMBL" id="JAAAHY010001328">
    <property type="protein sequence ID" value="KAF9950208.1"/>
    <property type="molecule type" value="Genomic_DNA"/>
</dbReference>
<keyword evidence="2" id="KW-1185">Reference proteome</keyword>
<gene>
    <name evidence="1" type="ORF">BGZ70_001459</name>
</gene>
<accession>A0A9P6LXR4</accession>
<sequence length="484" mass="54415">MINPLADSIPPPFFDELQAHVQSNPPLPCQFVSKGDSTLEQQSIDIALGSDASRSGWTLVDYLFYTIVNLQRPQLSPRNAIERNAKAVFNVVVASIVEGAPVQGCERLLLLCIHLKDTQNCYPLRGLAGDICLDMARENSLPYFARTSILRFIIGPADFIMHHLETRIRLTDVMTTLLREDFCEDLEFWTLVQRIARKIGLRRPTSALEQLKCRFYRYLDLVVVDPRMYCTQEKLTTYMTLPQWISAVNQDLILYLYLRDHKHQMLLFLETIRILGLNVSLFEPGDTQRALLENQELENEAMIQLALAHRQILACVNDSQIHATKVPNQAQLSAQGQVERTLQVILETLEPSSEIQETLCHASSLIVKTIAASTVNASREATEQLCDLGERLLSISTVVPVHLLQTVMWSAALIQRVGKELEVICSQTHGPGQPNDSAQDHGYLSGHISNMRRAQERTALRHPVLAPCTLSGLKLHRPNGSTTI</sequence>
<dbReference type="Proteomes" id="UP000738359">
    <property type="component" value="Unassembled WGS sequence"/>
</dbReference>
<evidence type="ECO:0000313" key="1">
    <source>
        <dbReference type="EMBL" id="KAF9950208.1"/>
    </source>
</evidence>
<dbReference type="OrthoDB" id="2442429at2759"/>
<protein>
    <submittedName>
        <fullName evidence="1">Uncharacterized protein</fullName>
    </submittedName>
</protein>
<comment type="caution">
    <text evidence="1">The sequence shown here is derived from an EMBL/GenBank/DDBJ whole genome shotgun (WGS) entry which is preliminary data.</text>
</comment>
<evidence type="ECO:0000313" key="2">
    <source>
        <dbReference type="Proteomes" id="UP000738359"/>
    </source>
</evidence>